<gene>
    <name evidence="1" type="ORF">HXX08_21265</name>
    <name evidence="2" type="ORF">OZ401_003937</name>
</gene>
<dbReference type="EMBL" id="CP128400">
    <property type="protein sequence ID" value="WJW68328.1"/>
    <property type="molecule type" value="Genomic_DNA"/>
</dbReference>
<reference evidence="2" key="2">
    <citation type="journal article" date="2024" name="Nature">
        <title>Anoxygenic phototroph of the Chloroflexota uses a type I reaction centre.</title>
        <authorList>
            <person name="Tsuji J.M."/>
            <person name="Shaw N.A."/>
            <person name="Nagashima S."/>
            <person name="Venkiteswaran J.J."/>
            <person name="Schiff S.L."/>
            <person name="Watanabe T."/>
            <person name="Fukui M."/>
            <person name="Hanada S."/>
            <person name="Tank M."/>
            <person name="Neufeld J.D."/>
        </authorList>
    </citation>
    <scope>NUCLEOTIDE SEQUENCE</scope>
    <source>
        <strain evidence="2">L227-S17</strain>
    </source>
</reference>
<organism evidence="1 3">
    <name type="scientific">Candidatus Chlorohelix allophototropha</name>
    <dbReference type="NCBI Taxonomy" id="3003348"/>
    <lineage>
        <taxon>Bacteria</taxon>
        <taxon>Bacillati</taxon>
        <taxon>Chloroflexota</taxon>
        <taxon>Chloroflexia</taxon>
        <taxon>Candidatus Chloroheliales</taxon>
        <taxon>Candidatus Chloroheliaceae</taxon>
        <taxon>Candidatus Chlorohelix</taxon>
    </lineage>
</organism>
<dbReference type="RefSeq" id="WP_341470233.1">
    <property type="nucleotide sequence ID" value="NZ_CP128400.1"/>
</dbReference>
<protein>
    <submittedName>
        <fullName evidence="2">Transposase family protein</fullName>
    </submittedName>
</protein>
<evidence type="ECO:0000313" key="2">
    <source>
        <dbReference type="EMBL" id="WJW68328.1"/>
    </source>
</evidence>
<reference evidence="1 3" key="1">
    <citation type="submission" date="2020-06" db="EMBL/GenBank/DDBJ databases">
        <title>Anoxygenic phototrophic Chloroflexota member uses a Type I reaction center.</title>
        <authorList>
            <person name="Tsuji J.M."/>
            <person name="Shaw N.A."/>
            <person name="Nagashima S."/>
            <person name="Venkiteswaran J."/>
            <person name="Schiff S.L."/>
            <person name="Hanada S."/>
            <person name="Tank M."/>
            <person name="Neufeld J.D."/>
        </authorList>
    </citation>
    <scope>NUCLEOTIDE SEQUENCE [LARGE SCALE GENOMIC DNA]</scope>
    <source>
        <strain evidence="1">L227-S17</strain>
    </source>
</reference>
<evidence type="ECO:0000313" key="1">
    <source>
        <dbReference type="EMBL" id="NWJ48394.1"/>
    </source>
</evidence>
<keyword evidence="4" id="KW-1185">Reference proteome</keyword>
<evidence type="ECO:0000313" key="4">
    <source>
        <dbReference type="Proteomes" id="UP001431572"/>
    </source>
</evidence>
<name>A0A8T7M8L4_9CHLR</name>
<dbReference type="Proteomes" id="UP001431572">
    <property type="component" value="Chromosome 2"/>
</dbReference>
<dbReference type="Proteomes" id="UP000521676">
    <property type="component" value="Unassembled WGS sequence"/>
</dbReference>
<evidence type="ECO:0000313" key="3">
    <source>
        <dbReference type="Proteomes" id="UP000521676"/>
    </source>
</evidence>
<accession>A0A8T7M8L4</accession>
<sequence>MYYNANGELDATPAIEYELDFKTLKQVFGKIPDLPQGRNLQYSLSSMLLGALLAL</sequence>
<proteinExistence type="predicted"/>
<dbReference type="AlphaFoldDB" id="A0A8T7M8L4"/>
<dbReference type="EMBL" id="JACATZ010000003">
    <property type="protein sequence ID" value="NWJ48394.1"/>
    <property type="molecule type" value="Genomic_DNA"/>
</dbReference>